<evidence type="ECO:0000313" key="2">
    <source>
        <dbReference type="Proteomes" id="UP000201519"/>
    </source>
</evidence>
<evidence type="ECO:0000313" key="1">
    <source>
        <dbReference type="EMBL" id="ADO18782.2"/>
    </source>
</evidence>
<dbReference type="GeneID" id="9925307"/>
<organismHost>
    <name type="scientific">Acanthamoeba polyphaga</name>
    <name type="common">Amoeba</name>
    <dbReference type="NCBI Taxonomy" id="5757"/>
</organismHost>
<name>E3VZL0_MIMIV</name>
<sequence length="73" mass="8294">MTIMSPKNNPEINPVINPMIVLDKKIVELLWLIQISHKQISVSLKSIIIPPQINPTIAPIKENKTIVISRFIK</sequence>
<organism evidence="1 2">
    <name type="scientific">Acanthamoeba polyphaga mimivirus</name>
    <name type="common">APMV</name>
    <dbReference type="NCBI Taxonomy" id="212035"/>
    <lineage>
        <taxon>Viruses</taxon>
        <taxon>Varidnaviria</taxon>
        <taxon>Bamfordvirae</taxon>
        <taxon>Nucleocytoviricota</taxon>
        <taxon>Megaviricetes</taxon>
        <taxon>Imitervirales</taxon>
        <taxon>Mimiviridae</taxon>
        <taxon>Megamimivirinae</taxon>
        <taxon>Mimivirus</taxon>
        <taxon>Mimivirus bradfordmassiliense</taxon>
    </lineage>
</organism>
<proteinExistence type="predicted"/>
<dbReference type="KEGG" id="vg:9925307"/>
<dbReference type="EMBL" id="HQ336222">
    <property type="protein sequence ID" value="ADO18782.2"/>
    <property type="molecule type" value="Genomic_DNA"/>
</dbReference>
<reference evidence="1 2" key="1">
    <citation type="journal article" date="2011" name="Virol. J.">
        <title>Breaking the 1000-gene barrier for Mimivirus using ultra-deep genome and transcriptome sequencing.</title>
        <authorList>
            <person name="Legendre M."/>
            <person name="Santini S."/>
            <person name="Rico A."/>
            <person name="Abergel C."/>
            <person name="Claverie J.M."/>
        </authorList>
    </citation>
    <scope>NUCLEOTIDE SEQUENCE [LARGE SCALE GENOMIC DNA]</scope>
</reference>
<dbReference type="RefSeq" id="YP_003987183.1">
    <property type="nucleotide sequence ID" value="NC_014649.1"/>
</dbReference>
<dbReference type="Proteomes" id="UP000201519">
    <property type="component" value="Segment"/>
</dbReference>
<gene>
    <name evidence="1" type="primary">R661b</name>
</gene>
<keyword evidence="2" id="KW-1185">Reference proteome</keyword>
<protein>
    <submittedName>
        <fullName evidence="1">Uncharacterized protein</fullName>
    </submittedName>
</protein>
<accession>E3VZL0</accession>